<gene>
    <name evidence="2" type="ORF">OKA104_LOCUS44665</name>
</gene>
<evidence type="ECO:0000256" key="1">
    <source>
        <dbReference type="SAM" id="Phobius"/>
    </source>
</evidence>
<keyword evidence="1" id="KW-0472">Membrane</keyword>
<comment type="caution">
    <text evidence="2">The sequence shown here is derived from an EMBL/GenBank/DDBJ whole genome shotgun (WGS) entry which is preliminary data.</text>
</comment>
<dbReference type="EMBL" id="CAJOAY010013855">
    <property type="protein sequence ID" value="CAF4271003.1"/>
    <property type="molecule type" value="Genomic_DNA"/>
</dbReference>
<organism evidence="2 3">
    <name type="scientific">Adineta steineri</name>
    <dbReference type="NCBI Taxonomy" id="433720"/>
    <lineage>
        <taxon>Eukaryota</taxon>
        <taxon>Metazoa</taxon>
        <taxon>Spiralia</taxon>
        <taxon>Gnathifera</taxon>
        <taxon>Rotifera</taxon>
        <taxon>Eurotatoria</taxon>
        <taxon>Bdelloidea</taxon>
        <taxon>Adinetida</taxon>
        <taxon>Adinetidae</taxon>
        <taxon>Adineta</taxon>
    </lineage>
</organism>
<accession>A0A820FWA7</accession>
<feature type="transmembrane region" description="Helical" evidence="1">
    <location>
        <begin position="103"/>
        <end position="121"/>
    </location>
</feature>
<evidence type="ECO:0000313" key="3">
    <source>
        <dbReference type="Proteomes" id="UP000663881"/>
    </source>
</evidence>
<reference evidence="2" key="1">
    <citation type="submission" date="2021-02" db="EMBL/GenBank/DDBJ databases">
        <authorList>
            <person name="Nowell W R."/>
        </authorList>
    </citation>
    <scope>NUCLEOTIDE SEQUENCE</scope>
</reference>
<dbReference type="AlphaFoldDB" id="A0A820FWA7"/>
<dbReference type="Proteomes" id="UP000663881">
    <property type="component" value="Unassembled WGS sequence"/>
</dbReference>
<feature type="non-terminal residue" evidence="2">
    <location>
        <position position="1"/>
    </location>
</feature>
<evidence type="ECO:0000313" key="2">
    <source>
        <dbReference type="EMBL" id="CAF4271003.1"/>
    </source>
</evidence>
<keyword evidence="1" id="KW-1133">Transmembrane helix</keyword>
<protein>
    <submittedName>
        <fullName evidence="2">Uncharacterized protein</fullName>
    </submittedName>
</protein>
<name>A0A820FWA7_9BILA</name>
<keyword evidence="1" id="KW-0812">Transmembrane</keyword>
<sequence length="190" mass="21340">MGEQVLAKPLTSITGTIAANVLMNGYEELRTSDSYEVINEAPVKMFHSLLGICTVWLIHECLLRMALICSQSFLPLTCLIWLLGCISVSLITLKWLPSIIDTWWIRQLLVTIFGFAIPFTFEGDRTTSTEHIYPRLVRWLGRNRIGQNVHSGTITNLLTIRRDLLDVGMNVMLGSDILFDDGNSIISIGD</sequence>
<feature type="transmembrane region" description="Helical" evidence="1">
    <location>
        <begin position="73"/>
        <end position="97"/>
    </location>
</feature>
<proteinExistence type="predicted"/>